<protein>
    <submittedName>
        <fullName evidence="1">Uncharacterized protein</fullName>
    </submittedName>
</protein>
<dbReference type="EMBL" id="ML208673">
    <property type="protein sequence ID" value="TFK61301.1"/>
    <property type="molecule type" value="Genomic_DNA"/>
</dbReference>
<gene>
    <name evidence="1" type="ORF">BDN72DRAFT_849815</name>
</gene>
<keyword evidence="2" id="KW-1185">Reference proteome</keyword>
<proteinExistence type="predicted"/>
<evidence type="ECO:0000313" key="2">
    <source>
        <dbReference type="Proteomes" id="UP000308600"/>
    </source>
</evidence>
<sequence length="457" mass="45915">MACRASTALLLLSLFFNMAPVRGIPMPMPFLQARQYGSSASTAPSATMMSSISTGTSASVNFKQQNALDAQKLNAKFATMQTSDSCQAGDMACIKSSFAQCVGGKWESTPCSTGTICVALPLVNKPGTSLVCDTLGDAVQRFSDAGVSGGLTGSDTGNSTTIAGSEGEEDGEMECDDDDEGSTTSQTDDQDGELECDDDEETTVSASSTVILSASASVNSASTPVVGTPNTLAAAVASSTGLPSYPNYIALVPSASSVPPSTVLNLNKRQFLPTSSSTSAVATAIPTPVTSSASVIFVTVSSSSSAQPVFTALPSSIVTVTPGASEPTGAITTTVTLIATVTVTASNCEATSIGGSFPSVQTIIPQISTVTPSSPSASTIVVLAAGSAAPFPVSASLPNAAPNTILPIAPSVIELTAVSQPTPFSQSSSPPLTFSTSSTTSRSPFSFTFGPSPTYGL</sequence>
<evidence type="ECO:0000313" key="1">
    <source>
        <dbReference type="EMBL" id="TFK61301.1"/>
    </source>
</evidence>
<organism evidence="1 2">
    <name type="scientific">Pluteus cervinus</name>
    <dbReference type="NCBI Taxonomy" id="181527"/>
    <lineage>
        <taxon>Eukaryota</taxon>
        <taxon>Fungi</taxon>
        <taxon>Dikarya</taxon>
        <taxon>Basidiomycota</taxon>
        <taxon>Agaricomycotina</taxon>
        <taxon>Agaricomycetes</taxon>
        <taxon>Agaricomycetidae</taxon>
        <taxon>Agaricales</taxon>
        <taxon>Pluteineae</taxon>
        <taxon>Pluteaceae</taxon>
        <taxon>Pluteus</taxon>
    </lineage>
</organism>
<accession>A0ACD3A6X8</accession>
<name>A0ACD3A6X8_9AGAR</name>
<dbReference type="Proteomes" id="UP000308600">
    <property type="component" value="Unassembled WGS sequence"/>
</dbReference>
<reference evidence="1 2" key="1">
    <citation type="journal article" date="2019" name="Nat. Ecol. Evol.">
        <title>Megaphylogeny resolves global patterns of mushroom evolution.</title>
        <authorList>
            <person name="Varga T."/>
            <person name="Krizsan K."/>
            <person name="Foldi C."/>
            <person name="Dima B."/>
            <person name="Sanchez-Garcia M."/>
            <person name="Sanchez-Ramirez S."/>
            <person name="Szollosi G.J."/>
            <person name="Szarkandi J.G."/>
            <person name="Papp V."/>
            <person name="Albert L."/>
            <person name="Andreopoulos W."/>
            <person name="Angelini C."/>
            <person name="Antonin V."/>
            <person name="Barry K.W."/>
            <person name="Bougher N.L."/>
            <person name="Buchanan P."/>
            <person name="Buyck B."/>
            <person name="Bense V."/>
            <person name="Catcheside P."/>
            <person name="Chovatia M."/>
            <person name="Cooper J."/>
            <person name="Damon W."/>
            <person name="Desjardin D."/>
            <person name="Finy P."/>
            <person name="Geml J."/>
            <person name="Haridas S."/>
            <person name="Hughes K."/>
            <person name="Justo A."/>
            <person name="Karasinski D."/>
            <person name="Kautmanova I."/>
            <person name="Kiss B."/>
            <person name="Kocsube S."/>
            <person name="Kotiranta H."/>
            <person name="LaButti K.M."/>
            <person name="Lechner B.E."/>
            <person name="Liimatainen K."/>
            <person name="Lipzen A."/>
            <person name="Lukacs Z."/>
            <person name="Mihaltcheva S."/>
            <person name="Morgado L.N."/>
            <person name="Niskanen T."/>
            <person name="Noordeloos M.E."/>
            <person name="Ohm R.A."/>
            <person name="Ortiz-Santana B."/>
            <person name="Ovrebo C."/>
            <person name="Racz N."/>
            <person name="Riley R."/>
            <person name="Savchenko A."/>
            <person name="Shiryaev A."/>
            <person name="Soop K."/>
            <person name="Spirin V."/>
            <person name="Szebenyi C."/>
            <person name="Tomsovsky M."/>
            <person name="Tulloss R.E."/>
            <person name="Uehling J."/>
            <person name="Grigoriev I.V."/>
            <person name="Vagvolgyi C."/>
            <person name="Papp T."/>
            <person name="Martin F.M."/>
            <person name="Miettinen O."/>
            <person name="Hibbett D.S."/>
            <person name="Nagy L.G."/>
        </authorList>
    </citation>
    <scope>NUCLEOTIDE SEQUENCE [LARGE SCALE GENOMIC DNA]</scope>
    <source>
        <strain evidence="1 2">NL-1719</strain>
    </source>
</reference>